<evidence type="ECO:0000313" key="3">
    <source>
        <dbReference type="Proteomes" id="UP001265259"/>
    </source>
</evidence>
<name>A0ABU3DFX0_9RHOB</name>
<comment type="caution">
    <text evidence="2">The sequence shown here is derived from an EMBL/GenBank/DDBJ whole genome shotgun (WGS) entry which is preliminary data.</text>
</comment>
<keyword evidence="1" id="KW-1133">Transmembrane helix</keyword>
<keyword evidence="1" id="KW-0812">Transmembrane</keyword>
<keyword evidence="3" id="KW-1185">Reference proteome</keyword>
<feature type="transmembrane region" description="Helical" evidence="1">
    <location>
        <begin position="192"/>
        <end position="210"/>
    </location>
</feature>
<gene>
    <name evidence="2" type="ORF">RM543_07930</name>
</gene>
<feature type="transmembrane region" description="Helical" evidence="1">
    <location>
        <begin position="45"/>
        <end position="63"/>
    </location>
</feature>
<evidence type="ECO:0000256" key="1">
    <source>
        <dbReference type="SAM" id="Phobius"/>
    </source>
</evidence>
<dbReference type="EMBL" id="JAVRHL010000002">
    <property type="protein sequence ID" value="MDT0682610.1"/>
    <property type="molecule type" value="Genomic_DNA"/>
</dbReference>
<evidence type="ECO:0000313" key="2">
    <source>
        <dbReference type="EMBL" id="MDT0682610.1"/>
    </source>
</evidence>
<feature type="transmembrane region" description="Helical" evidence="1">
    <location>
        <begin position="68"/>
        <end position="86"/>
    </location>
</feature>
<keyword evidence="1" id="KW-0472">Membrane</keyword>
<organism evidence="2 3">
    <name type="scientific">Tropicimonas omnivorans</name>
    <dbReference type="NCBI Taxonomy" id="3075590"/>
    <lineage>
        <taxon>Bacteria</taxon>
        <taxon>Pseudomonadati</taxon>
        <taxon>Pseudomonadota</taxon>
        <taxon>Alphaproteobacteria</taxon>
        <taxon>Rhodobacterales</taxon>
        <taxon>Roseobacteraceae</taxon>
        <taxon>Tropicimonas</taxon>
    </lineage>
</organism>
<reference evidence="2 3" key="1">
    <citation type="submission" date="2023-09" db="EMBL/GenBank/DDBJ databases">
        <authorList>
            <person name="Rey-Velasco X."/>
        </authorList>
    </citation>
    <scope>NUCLEOTIDE SEQUENCE [LARGE SCALE GENOMIC DNA]</scope>
    <source>
        <strain evidence="2 3">F158</strain>
    </source>
</reference>
<dbReference type="RefSeq" id="WP_311690351.1">
    <property type="nucleotide sequence ID" value="NZ_JAVRHL010000002.1"/>
</dbReference>
<proteinExistence type="predicted"/>
<feature type="transmembrane region" description="Helical" evidence="1">
    <location>
        <begin position="151"/>
        <end position="172"/>
    </location>
</feature>
<sequence length="272" mass="29939">MSVKEVLACAVAAFALYVAAGSAYILGVLLGLPAVVVTSLNHTSITHLFGQATFGAVLAFTFFKLSKVIVNGVLIFTNFLLCKYYYGGRRPRGLDDPTVARLQRRMDSAVIEGRAYGKSAIIARASITIVFMYLMFFQIDLTQTITTLARALGYALIWLLGSMFVFSSMLAYRVLDGRTCREFLSSPEGRGFGVLLALWIIFLIGTVRSSSMMHGPTFHYSPEEKVCRLAPMMPVYGGDLYFDQQSNNFVIINDGKILLHVPHLTSEAPSCV</sequence>
<dbReference type="Proteomes" id="UP001265259">
    <property type="component" value="Unassembled WGS sequence"/>
</dbReference>
<accession>A0ABU3DFX0</accession>
<feature type="transmembrane region" description="Helical" evidence="1">
    <location>
        <begin position="121"/>
        <end position="139"/>
    </location>
</feature>
<protein>
    <submittedName>
        <fullName evidence="2">Uncharacterized protein</fullName>
    </submittedName>
</protein>